<dbReference type="InterPro" id="IPR001701">
    <property type="entry name" value="Glyco_hydro_9"/>
</dbReference>
<dbReference type="EMBL" id="MLJW01000080">
    <property type="protein sequence ID" value="OIR01782.1"/>
    <property type="molecule type" value="Genomic_DNA"/>
</dbReference>
<dbReference type="GO" id="GO:0008810">
    <property type="term" value="F:cellulase activity"/>
    <property type="evidence" value="ECO:0007669"/>
    <property type="project" value="InterPro"/>
</dbReference>
<dbReference type="Pfam" id="PF00759">
    <property type="entry name" value="Glyco_hydro_9"/>
    <property type="match status" value="1"/>
</dbReference>
<reference evidence="6" key="1">
    <citation type="submission" date="2016-10" db="EMBL/GenBank/DDBJ databases">
        <title>Sequence of Gallionella enrichment culture.</title>
        <authorList>
            <person name="Poehlein A."/>
            <person name="Muehling M."/>
            <person name="Daniel R."/>
        </authorList>
    </citation>
    <scope>NUCLEOTIDE SEQUENCE</scope>
</reference>
<name>A0A1J5SNY7_9ZZZZ</name>
<dbReference type="InterPro" id="IPR013783">
    <property type="entry name" value="Ig-like_fold"/>
</dbReference>
<dbReference type="Pfam" id="PF02927">
    <property type="entry name" value="CelD_N"/>
    <property type="match status" value="1"/>
</dbReference>
<dbReference type="InterPro" id="IPR012341">
    <property type="entry name" value="6hp_glycosidase-like_sf"/>
</dbReference>
<dbReference type="InterPro" id="IPR008928">
    <property type="entry name" value="6-hairpin_glycosidase_sf"/>
</dbReference>
<accession>A0A1J5SNY7</accession>
<dbReference type="InterPro" id="IPR004197">
    <property type="entry name" value="Cellulase_Ig-like"/>
</dbReference>
<comment type="caution">
    <text evidence="6">The sequence shown here is derived from an EMBL/GenBank/DDBJ whole genome shotgun (WGS) entry which is preliminary data.</text>
</comment>
<protein>
    <submittedName>
        <fullName evidence="6">Cellulose 1,4-beta-cellobiosidase</fullName>
        <ecNumber evidence="6">3.2.1.91</ecNumber>
    </submittedName>
</protein>
<feature type="domain" description="Glycoside hydrolase family 9" evidence="4">
    <location>
        <begin position="156"/>
        <end position="620"/>
    </location>
</feature>
<sequence>MPRPSVARLFVAVLLSALASVSARAVMTQWRAWAVPALTGKLDPDLPPVTSHLHVDQFGYLPWEQKVAVISDPQKGFNTADRYTPGSLIELRRKSDGAVVLARAPAPFNRLRTDAQSGDRGWWFDFSQVQTPGEYYVFDAGTGLRSATFRIAPDVYAPVLRAAMRVFYYQREACAHELPYAQKPWTDAPAFLNDRHARAVWAKGDPATERDLSGGWMDAGDSNKYPTFLRNVIHPLLYAWSCNPQAFTDDTGIPESGNGLPDILDEVKWELDWLLKMEDRDGGVFIKMGEIDYNTVAPLSKDDRPRYYGPKASASTIVTAGVLAHAARVYGQFPAWTGYATLLRQKAELAWNWYSSHPRREHVDTGEIKSGNADLSFTQQDRAEAIAALQLWLLTGRPAYKADFEHKVFTLRQLSESPWSPYDAGEAEGLFEYLRNPHADPVLVRSIRRIWERAVRWNRFIPRTEQPDLYRAYMPDSCYHWGSNQVRASFGAIAAEAVTYGFAGPDRALFEERALNMLHFFHGVNPLDLVYLSNMGSLGAENSVTRIWHDAYPTNSDLGANPPPGYVVGGPNAHYDGALGWVRRQPPGKAYADFNLPYPDDSWELSEPAIYNQAMYVRLLANFTRQPAPAAR</sequence>
<dbReference type="GO" id="GO:0000272">
    <property type="term" value="P:polysaccharide catabolic process"/>
    <property type="evidence" value="ECO:0007669"/>
    <property type="project" value="UniProtKB-KW"/>
</dbReference>
<keyword evidence="3" id="KW-0624">Polysaccharide degradation</keyword>
<dbReference type="Gene3D" id="2.60.40.10">
    <property type="entry name" value="Immunoglobulins"/>
    <property type="match status" value="1"/>
</dbReference>
<dbReference type="EC" id="3.2.1.91" evidence="6"/>
<evidence type="ECO:0000256" key="2">
    <source>
        <dbReference type="ARBA" id="ARBA00023277"/>
    </source>
</evidence>
<dbReference type="GO" id="GO:0016162">
    <property type="term" value="F:cellulose 1,4-beta-cellobiosidase activity"/>
    <property type="evidence" value="ECO:0007669"/>
    <property type="project" value="UniProtKB-EC"/>
</dbReference>
<dbReference type="AlphaFoldDB" id="A0A1J5SNY7"/>
<keyword evidence="6" id="KW-0378">Hydrolase</keyword>
<proteinExistence type="inferred from homology"/>
<dbReference type="SUPFAM" id="SSF48208">
    <property type="entry name" value="Six-hairpin glycosidases"/>
    <property type="match status" value="1"/>
</dbReference>
<evidence type="ECO:0000259" key="4">
    <source>
        <dbReference type="Pfam" id="PF00759"/>
    </source>
</evidence>
<evidence type="ECO:0000256" key="3">
    <source>
        <dbReference type="ARBA" id="ARBA00023326"/>
    </source>
</evidence>
<dbReference type="InterPro" id="IPR014756">
    <property type="entry name" value="Ig_E-set"/>
</dbReference>
<organism evidence="6">
    <name type="scientific">mine drainage metagenome</name>
    <dbReference type="NCBI Taxonomy" id="410659"/>
    <lineage>
        <taxon>unclassified sequences</taxon>
        <taxon>metagenomes</taxon>
        <taxon>ecological metagenomes</taxon>
    </lineage>
</organism>
<gene>
    <name evidence="6" type="primary">celK</name>
    <name evidence="6" type="ORF">GALL_160830</name>
</gene>
<comment type="similarity">
    <text evidence="1">Belongs to the glycosyl hydrolase 9 (cellulase E) family.</text>
</comment>
<evidence type="ECO:0000259" key="5">
    <source>
        <dbReference type="Pfam" id="PF02927"/>
    </source>
</evidence>
<dbReference type="Gene3D" id="1.50.10.10">
    <property type="match status" value="1"/>
</dbReference>
<evidence type="ECO:0000313" key="6">
    <source>
        <dbReference type="EMBL" id="OIR01782.1"/>
    </source>
</evidence>
<dbReference type="CDD" id="cd02850">
    <property type="entry name" value="E_set_Cellulase_N"/>
    <property type="match status" value="1"/>
</dbReference>
<feature type="domain" description="Cellulase Ig-like" evidence="5">
    <location>
        <begin position="51"/>
        <end position="137"/>
    </location>
</feature>
<keyword evidence="6" id="KW-0326">Glycosidase</keyword>
<dbReference type="SUPFAM" id="SSF81296">
    <property type="entry name" value="E set domains"/>
    <property type="match status" value="1"/>
</dbReference>
<keyword evidence="2" id="KW-0119">Carbohydrate metabolism</keyword>
<evidence type="ECO:0000256" key="1">
    <source>
        <dbReference type="ARBA" id="ARBA00007072"/>
    </source>
</evidence>